<organism evidence="1 5">
    <name type="scientific">Rotaria socialis</name>
    <dbReference type="NCBI Taxonomy" id="392032"/>
    <lineage>
        <taxon>Eukaryota</taxon>
        <taxon>Metazoa</taxon>
        <taxon>Spiralia</taxon>
        <taxon>Gnathifera</taxon>
        <taxon>Rotifera</taxon>
        <taxon>Eurotatoria</taxon>
        <taxon>Bdelloidea</taxon>
        <taxon>Philodinida</taxon>
        <taxon>Philodinidae</taxon>
        <taxon>Rotaria</taxon>
    </lineage>
</organism>
<evidence type="ECO:0000313" key="5">
    <source>
        <dbReference type="Proteomes" id="UP000663825"/>
    </source>
</evidence>
<evidence type="ECO:0000313" key="1">
    <source>
        <dbReference type="EMBL" id="CAF3119558.1"/>
    </source>
</evidence>
<proteinExistence type="predicted"/>
<keyword evidence="6" id="KW-1185">Reference proteome</keyword>
<evidence type="ECO:0000313" key="6">
    <source>
        <dbReference type="Proteomes" id="UP000663873"/>
    </source>
</evidence>
<dbReference type="Proteomes" id="UP000663873">
    <property type="component" value="Unassembled WGS sequence"/>
</dbReference>
<evidence type="ECO:0000313" key="3">
    <source>
        <dbReference type="EMBL" id="CAF4509381.1"/>
    </source>
</evidence>
<evidence type="ECO:0000313" key="2">
    <source>
        <dbReference type="EMBL" id="CAF3518359.1"/>
    </source>
</evidence>
<dbReference type="EMBL" id="CAJNXB010000984">
    <property type="protein sequence ID" value="CAF3119558.1"/>
    <property type="molecule type" value="Genomic_DNA"/>
</dbReference>
<dbReference type="EMBL" id="CAJOBR010009740">
    <property type="protein sequence ID" value="CAF4896601.1"/>
    <property type="molecule type" value="Genomic_DNA"/>
</dbReference>
<dbReference type="AlphaFoldDB" id="A0A817NR28"/>
<name>A0A817NR28_9BILA</name>
<dbReference type="Proteomes" id="UP000663872">
    <property type="component" value="Unassembled WGS sequence"/>
</dbReference>
<accession>A0A817NR28</accession>
<gene>
    <name evidence="2" type="ORF">GRG538_LOCUS18604</name>
    <name evidence="4" type="ORF">QYT958_LOCUS30497</name>
    <name evidence="1" type="ORF">TIS948_LOCUS7917</name>
    <name evidence="3" type="ORF">UJA718_LOCUS26886</name>
</gene>
<evidence type="ECO:0000313" key="4">
    <source>
        <dbReference type="EMBL" id="CAF4896601.1"/>
    </source>
</evidence>
<reference evidence="1" key="1">
    <citation type="submission" date="2021-02" db="EMBL/GenBank/DDBJ databases">
        <authorList>
            <person name="Nowell W R."/>
        </authorList>
    </citation>
    <scope>NUCLEOTIDE SEQUENCE</scope>
</reference>
<dbReference type="Proteomes" id="UP000663848">
    <property type="component" value="Unassembled WGS sequence"/>
</dbReference>
<sequence length="190" mass="22107">MNSGVEDIVKYCIRPTDGRNPTMSTFVGTNHRNFTFDELQRLNVTSREVLLWSSSIDLAERYQFYIDQSTKSSQLNELCFNCTPAWFVVRCQYSFELVSNVADRILNVPWKSDITDAITHQTCYILLECDLGPAPMCLDWREICNGRIDCFNNGVDESQCFELEINECNEDEYNNNISHRLIARWGWRSS</sequence>
<protein>
    <submittedName>
        <fullName evidence="1">Uncharacterized protein</fullName>
    </submittedName>
</protein>
<dbReference type="OrthoDB" id="10020456at2759"/>
<dbReference type="EMBL" id="CAJNYT010003014">
    <property type="protein sequence ID" value="CAF3518359.1"/>
    <property type="molecule type" value="Genomic_DNA"/>
</dbReference>
<comment type="caution">
    <text evidence="1">The sequence shown here is derived from an EMBL/GenBank/DDBJ whole genome shotgun (WGS) entry which is preliminary data.</text>
</comment>
<dbReference type="Proteomes" id="UP000663825">
    <property type="component" value="Unassembled WGS sequence"/>
</dbReference>
<dbReference type="EMBL" id="CAJOBP010007198">
    <property type="protein sequence ID" value="CAF4509381.1"/>
    <property type="molecule type" value="Genomic_DNA"/>
</dbReference>